<dbReference type="Pfam" id="PF00501">
    <property type="entry name" value="AMP-binding"/>
    <property type="match status" value="1"/>
</dbReference>
<sequence length="505" mass="54911">MTNANLYALFQTRFPKDLNAPALVVPDGDTVSYGDLDKMSAQVAGLLSTLGVAKGDRVAVQIDKSPQAVALYLACLRVGAVYLPLNTAYTASEVAYFINDAEPKLLVCRPQAEQALFEVLKQTPNLHIMTCDGHKHGTLWVDVQSAEPWNEIAQVEPDDLAAILYTSGTTGRSKGAMLSHQNLASNALALHDMWGWRDGDVLIHALPIFHVHGLFVALHCALLNGSKMWFMPKFDVDTVIDLLPKATVLMGVPTFYTRLVDHPGLTKEAASNMRLFVSGSAPLLAETFSAFEGKTGHRILERYGMTETGMITSNPLIGDRVPATVGYPLPGVQVRVANENGDVLAPQEIGVLEVIGPNVFSGYWRMPEKTASEFRKDGWFITGDVAKMDEDGRVSIVGRAKDMIISGGFNVYPKEIETVIDELPGVIESAVVGVPHPDFGEAVVAVIVSEPGANITDATIQDAIKDQLARFKHPKGVFIVNELPRNTMGKVQKNILRETYNATFS</sequence>
<dbReference type="GO" id="GO:0031956">
    <property type="term" value="F:medium-chain fatty acid-CoA ligase activity"/>
    <property type="evidence" value="ECO:0007669"/>
    <property type="project" value="TreeGrafter"/>
</dbReference>
<evidence type="ECO:0000259" key="7">
    <source>
        <dbReference type="Pfam" id="PF13193"/>
    </source>
</evidence>
<proteinExistence type="inferred from homology"/>
<dbReference type="Gene3D" id="3.30.300.30">
    <property type="match status" value="1"/>
</dbReference>
<dbReference type="InterPro" id="IPR020845">
    <property type="entry name" value="AMP-binding_CS"/>
</dbReference>
<dbReference type="OrthoDB" id="9803968at2"/>
<evidence type="ECO:0000256" key="2">
    <source>
        <dbReference type="ARBA" id="ARBA00022598"/>
    </source>
</evidence>
<organism evidence="8 9">
    <name type="scientific">Magnetovibrio blakemorei</name>
    <dbReference type="NCBI Taxonomy" id="28181"/>
    <lineage>
        <taxon>Bacteria</taxon>
        <taxon>Pseudomonadati</taxon>
        <taxon>Pseudomonadota</taxon>
        <taxon>Alphaproteobacteria</taxon>
        <taxon>Rhodospirillales</taxon>
        <taxon>Magnetovibrionaceae</taxon>
        <taxon>Magnetovibrio</taxon>
    </lineage>
</organism>
<dbReference type="GO" id="GO:0006631">
    <property type="term" value="P:fatty acid metabolic process"/>
    <property type="evidence" value="ECO:0007669"/>
    <property type="project" value="TreeGrafter"/>
</dbReference>
<gene>
    <name evidence="8" type="ORF">BEN30_11425</name>
</gene>
<dbReference type="InterPro" id="IPR025110">
    <property type="entry name" value="AMP-bd_C"/>
</dbReference>
<comment type="caution">
    <text evidence="8">The sequence shown here is derived from an EMBL/GenBank/DDBJ whole genome shotgun (WGS) entry which is preliminary data.</text>
</comment>
<dbReference type="InterPro" id="IPR000873">
    <property type="entry name" value="AMP-dep_synth/lig_dom"/>
</dbReference>
<evidence type="ECO:0000256" key="5">
    <source>
        <dbReference type="ARBA" id="ARBA00067668"/>
    </source>
</evidence>
<dbReference type="STRING" id="28181.BEN30_11425"/>
<dbReference type="CDD" id="cd05941">
    <property type="entry name" value="MCS"/>
    <property type="match status" value="1"/>
</dbReference>
<comment type="similarity">
    <text evidence="1">Belongs to the ATP-dependent AMP-binding enzyme family.</text>
</comment>
<dbReference type="PANTHER" id="PTHR43201">
    <property type="entry name" value="ACYL-COA SYNTHETASE"/>
    <property type="match status" value="1"/>
</dbReference>
<protein>
    <recommendedName>
        <fullName evidence="5">3-methylmercaptopropionyl-CoA ligase</fullName>
        <ecNumber evidence="4">6.2.1.44</ecNumber>
    </recommendedName>
</protein>
<comment type="catalytic activity">
    <reaction evidence="3">
        <text>3-(methylsulfanyl)propanoate + ATP + CoA = 3-(methylsulfanyl)propanoyl-CoA + AMP + diphosphate</text>
        <dbReference type="Rhea" id="RHEA:43052"/>
        <dbReference type="ChEBI" id="CHEBI:30616"/>
        <dbReference type="ChEBI" id="CHEBI:33019"/>
        <dbReference type="ChEBI" id="CHEBI:49016"/>
        <dbReference type="ChEBI" id="CHEBI:57287"/>
        <dbReference type="ChEBI" id="CHEBI:82815"/>
        <dbReference type="ChEBI" id="CHEBI:456215"/>
        <dbReference type="EC" id="6.2.1.44"/>
    </reaction>
    <physiologicalReaction direction="left-to-right" evidence="3">
        <dbReference type="Rhea" id="RHEA:43053"/>
    </physiologicalReaction>
</comment>
<dbReference type="InterPro" id="IPR042099">
    <property type="entry name" value="ANL_N_sf"/>
</dbReference>
<dbReference type="EC" id="6.2.1.44" evidence="4"/>
<dbReference type="Pfam" id="PF13193">
    <property type="entry name" value="AMP-binding_C"/>
    <property type="match status" value="1"/>
</dbReference>
<evidence type="ECO:0000313" key="9">
    <source>
        <dbReference type="Proteomes" id="UP000095347"/>
    </source>
</evidence>
<feature type="domain" description="AMP-dependent synthetase/ligase" evidence="6">
    <location>
        <begin position="16"/>
        <end position="364"/>
    </location>
</feature>
<dbReference type="InterPro" id="IPR045851">
    <property type="entry name" value="AMP-bd_C_sf"/>
</dbReference>
<dbReference type="PROSITE" id="PS00455">
    <property type="entry name" value="AMP_BINDING"/>
    <property type="match status" value="1"/>
</dbReference>
<keyword evidence="9" id="KW-1185">Reference proteome</keyword>
<dbReference type="EMBL" id="MCGG01000029">
    <property type="protein sequence ID" value="OEJ66686.1"/>
    <property type="molecule type" value="Genomic_DNA"/>
</dbReference>
<keyword evidence="2" id="KW-0436">Ligase</keyword>
<dbReference type="NCBIfam" id="NF005702">
    <property type="entry name" value="PRK07514.1"/>
    <property type="match status" value="1"/>
</dbReference>
<dbReference type="PANTHER" id="PTHR43201:SF8">
    <property type="entry name" value="ACYL-COA SYNTHETASE FAMILY MEMBER 3"/>
    <property type="match status" value="1"/>
</dbReference>
<evidence type="ECO:0000259" key="6">
    <source>
        <dbReference type="Pfam" id="PF00501"/>
    </source>
</evidence>
<accession>A0A1E5Q6P4</accession>
<evidence type="ECO:0000256" key="3">
    <source>
        <dbReference type="ARBA" id="ARBA00051915"/>
    </source>
</evidence>
<evidence type="ECO:0000313" key="8">
    <source>
        <dbReference type="EMBL" id="OEJ66686.1"/>
    </source>
</evidence>
<evidence type="ECO:0000256" key="4">
    <source>
        <dbReference type="ARBA" id="ARBA00066616"/>
    </source>
</evidence>
<name>A0A1E5Q6P4_9PROT</name>
<dbReference type="Proteomes" id="UP000095347">
    <property type="component" value="Unassembled WGS sequence"/>
</dbReference>
<dbReference type="AlphaFoldDB" id="A0A1E5Q6P4"/>
<feature type="domain" description="AMP-binding enzyme C-terminal" evidence="7">
    <location>
        <begin position="415"/>
        <end position="490"/>
    </location>
</feature>
<dbReference type="FunFam" id="3.30.300.30:FF:000008">
    <property type="entry name" value="2,3-dihydroxybenzoate-AMP ligase"/>
    <property type="match status" value="1"/>
</dbReference>
<dbReference type="RefSeq" id="WP_069958207.1">
    <property type="nucleotide sequence ID" value="NZ_MCGG01000029.1"/>
</dbReference>
<reference evidence="9" key="1">
    <citation type="submission" date="2016-07" db="EMBL/GenBank/DDBJ databases">
        <authorList>
            <person name="Florea S."/>
            <person name="Webb J.S."/>
            <person name="Jaromczyk J."/>
            <person name="Schardl C.L."/>
        </authorList>
    </citation>
    <scope>NUCLEOTIDE SEQUENCE [LARGE SCALE GENOMIC DNA]</scope>
    <source>
        <strain evidence="9">MV-1</strain>
    </source>
</reference>
<dbReference type="SUPFAM" id="SSF56801">
    <property type="entry name" value="Acetyl-CoA synthetase-like"/>
    <property type="match status" value="1"/>
</dbReference>
<evidence type="ECO:0000256" key="1">
    <source>
        <dbReference type="ARBA" id="ARBA00006432"/>
    </source>
</evidence>
<dbReference type="Gene3D" id="3.40.50.12780">
    <property type="entry name" value="N-terminal domain of ligase-like"/>
    <property type="match status" value="1"/>
</dbReference>